<dbReference type="HOGENOM" id="CLU_3050887_0_0_1"/>
<dbReference type="AlphaFoldDB" id="F8MR92"/>
<organism evidence="1 2">
    <name type="scientific">Neurospora tetrasperma (strain FGSC 2508 / ATCC MYA-4615 / P0657)</name>
    <dbReference type="NCBI Taxonomy" id="510951"/>
    <lineage>
        <taxon>Eukaryota</taxon>
        <taxon>Fungi</taxon>
        <taxon>Dikarya</taxon>
        <taxon>Ascomycota</taxon>
        <taxon>Pezizomycotina</taxon>
        <taxon>Sordariomycetes</taxon>
        <taxon>Sordariomycetidae</taxon>
        <taxon>Sordariales</taxon>
        <taxon>Sordariaceae</taxon>
        <taxon>Neurospora</taxon>
    </lineage>
</organism>
<keyword evidence="2" id="KW-1185">Reference proteome</keyword>
<accession>F8MR92</accession>
<dbReference type="Proteomes" id="UP000008065">
    <property type="component" value="Unassembled WGS sequence"/>
</dbReference>
<dbReference type="VEuPathDB" id="FungiDB:NEUTE1DRAFT_117506"/>
<dbReference type="GeneID" id="20823309"/>
<dbReference type="KEGG" id="nte:NEUTE1DRAFT117506"/>
<gene>
    <name evidence="1" type="ORF">NEUTE1DRAFT_117506</name>
</gene>
<sequence>MRNGRFWLSTQVGIQTTTNTQRWCFDFLPQAAFRQWQWQRNRRLETSKALKRCH</sequence>
<dbReference type="EMBL" id="GL891305">
    <property type="protein sequence ID" value="EGO56846.1"/>
    <property type="molecule type" value="Genomic_DNA"/>
</dbReference>
<proteinExistence type="predicted"/>
<protein>
    <submittedName>
        <fullName evidence="1">Uncharacterized protein</fullName>
    </submittedName>
</protein>
<name>F8MR92_NEUT8</name>
<dbReference type="RefSeq" id="XP_009852406.1">
    <property type="nucleotide sequence ID" value="XM_009854104.1"/>
</dbReference>
<evidence type="ECO:0000313" key="2">
    <source>
        <dbReference type="Proteomes" id="UP000008065"/>
    </source>
</evidence>
<evidence type="ECO:0000313" key="1">
    <source>
        <dbReference type="EMBL" id="EGO56846.1"/>
    </source>
</evidence>
<reference evidence="2" key="1">
    <citation type="journal article" date="2011" name="Genetics">
        <title>Massive changes in genome architecture accompany the transition to self-fertility in the filamentous fungus Neurospora tetrasperma.</title>
        <authorList>
            <person name="Ellison C.E."/>
            <person name="Stajich J.E."/>
            <person name="Jacobson D.J."/>
            <person name="Natvig D.O."/>
            <person name="Lapidus A."/>
            <person name="Foster B."/>
            <person name="Aerts A."/>
            <person name="Riley R."/>
            <person name="Lindquist E.A."/>
            <person name="Grigoriev I.V."/>
            <person name="Taylor J.W."/>
        </authorList>
    </citation>
    <scope>NUCLEOTIDE SEQUENCE [LARGE SCALE GENOMIC DNA]</scope>
    <source>
        <strain evidence="2">FGSC 2508 / P0657</strain>
    </source>
</reference>